<reference evidence="3" key="1">
    <citation type="submission" date="2021-06" db="EMBL/GenBank/DDBJ databases">
        <authorList>
            <person name="Kallberg Y."/>
            <person name="Tangrot J."/>
            <person name="Rosling A."/>
        </authorList>
    </citation>
    <scope>NUCLEOTIDE SEQUENCE</scope>
    <source>
        <strain evidence="3">BR232B</strain>
    </source>
</reference>
<accession>A0A9N8VJD6</accession>
<evidence type="ECO:0000313" key="4">
    <source>
        <dbReference type="Proteomes" id="UP000789739"/>
    </source>
</evidence>
<feature type="transmembrane region" description="Helical" evidence="2">
    <location>
        <begin position="132"/>
        <end position="154"/>
    </location>
</feature>
<sequence>MSELGAQRRTQATQTIQAPSASHATGETLPISSLEEPERESVEVRILVDYSRKTWGAWRRFAVWRKPRLSKAFPEELVGYMDPDVYSERINKIHVCIDRQQFARWMALTAEIIDYIGAITIVAFTVGDVEEAVPYTRIMIILMLAFHVVTMNVVRLQRIKAQAKYDEMAKEWSSSTVKYEFEPRGLWLGHRMLLTIVVTHRSQAFDPDPETLPPPPPVYTQEEVPPPVYSLHVGLPDTVSLPPPKRFSVPVITIHSEADTNTEHETPLLADSSSVYELFGGRNRTVTSTDADSSSVHEMIGVRIDPIEDQQDETINSPDIVAYDSSLTPLIPSHTRNDNG</sequence>
<evidence type="ECO:0000256" key="2">
    <source>
        <dbReference type="SAM" id="Phobius"/>
    </source>
</evidence>
<feature type="region of interest" description="Disordered" evidence="1">
    <location>
        <begin position="1"/>
        <end position="36"/>
    </location>
</feature>
<name>A0A9N8VJD6_9GLOM</name>
<keyword evidence="2" id="KW-1133">Transmembrane helix</keyword>
<evidence type="ECO:0000256" key="1">
    <source>
        <dbReference type="SAM" id="MobiDB-lite"/>
    </source>
</evidence>
<dbReference type="EMBL" id="CAJVPI010000005">
    <property type="protein sequence ID" value="CAG8452443.1"/>
    <property type="molecule type" value="Genomic_DNA"/>
</dbReference>
<feature type="compositionally biased region" description="Low complexity" evidence="1">
    <location>
        <begin position="7"/>
        <end position="18"/>
    </location>
</feature>
<gene>
    <name evidence="3" type="ORF">PBRASI_LOCUS116</name>
</gene>
<dbReference type="Proteomes" id="UP000789739">
    <property type="component" value="Unassembled WGS sequence"/>
</dbReference>
<proteinExistence type="predicted"/>
<evidence type="ECO:0000313" key="3">
    <source>
        <dbReference type="EMBL" id="CAG8452443.1"/>
    </source>
</evidence>
<keyword evidence="2" id="KW-0812">Transmembrane</keyword>
<dbReference type="OrthoDB" id="10321535at2759"/>
<protein>
    <submittedName>
        <fullName evidence="3">7069_t:CDS:1</fullName>
    </submittedName>
</protein>
<keyword evidence="4" id="KW-1185">Reference proteome</keyword>
<comment type="caution">
    <text evidence="3">The sequence shown here is derived from an EMBL/GenBank/DDBJ whole genome shotgun (WGS) entry which is preliminary data.</text>
</comment>
<dbReference type="AlphaFoldDB" id="A0A9N8VJD6"/>
<organism evidence="3 4">
    <name type="scientific">Paraglomus brasilianum</name>
    <dbReference type="NCBI Taxonomy" id="144538"/>
    <lineage>
        <taxon>Eukaryota</taxon>
        <taxon>Fungi</taxon>
        <taxon>Fungi incertae sedis</taxon>
        <taxon>Mucoromycota</taxon>
        <taxon>Glomeromycotina</taxon>
        <taxon>Glomeromycetes</taxon>
        <taxon>Paraglomerales</taxon>
        <taxon>Paraglomeraceae</taxon>
        <taxon>Paraglomus</taxon>
    </lineage>
</organism>
<keyword evidence="2" id="KW-0472">Membrane</keyword>
<feature type="transmembrane region" description="Helical" evidence="2">
    <location>
        <begin position="102"/>
        <end position="126"/>
    </location>
</feature>